<name>A0A286UUE5_9AGAM</name>
<sequence length="428" mass="49062">MVKGKVQSSKPQAIEGRMATRSSTRRTGASGESQQQTSNLSSSKTQNKKTVKTKSKGTQTFQQDPEPITRIRRRNKKSQDIAEDTGDTTDGELHDTPKVADAKSMGTYRQGNSSTGDIQELIRGKTKKAKRVVLVDEEDMPLVEYLVDNPPPKLPDNSNLNQEAHEEAHKDMPTENVNVTSTLDLQDQADTEFYKNLVDDHQRRLADIPTSQEFEAYEARQKQMEGYLKKTMQYGQNMQHIILDYITEGRKKEITRLEHENQTLSARFEELKAKFERVQRELEEYKRWERGPNLTTSYEQSPRNAITSQSTRGIDGRLRQPLNVNTSYPYSGPTELVDPNRRTEEQGRDDPGPSYSQEYVATAILSSPLRIDRRAEQYPPLRASIKIDALLNPAPKSPSHKRRYSGEENDTERHDPRRRLLDDEEEQQ</sequence>
<feature type="compositionally biased region" description="Polar residues" evidence="2">
    <location>
        <begin position="1"/>
        <end position="11"/>
    </location>
</feature>
<evidence type="ECO:0000256" key="2">
    <source>
        <dbReference type="SAM" id="MobiDB-lite"/>
    </source>
</evidence>
<feature type="compositionally biased region" description="Acidic residues" evidence="2">
    <location>
        <begin position="81"/>
        <end position="90"/>
    </location>
</feature>
<feature type="region of interest" description="Disordered" evidence="2">
    <location>
        <begin position="1"/>
        <end position="117"/>
    </location>
</feature>
<feature type="compositionally biased region" description="Basic and acidic residues" evidence="2">
    <location>
        <begin position="91"/>
        <end position="101"/>
    </location>
</feature>
<evidence type="ECO:0000313" key="3">
    <source>
        <dbReference type="EMBL" id="PAV23201.1"/>
    </source>
</evidence>
<organism evidence="3 4">
    <name type="scientific">Pyrrhoderma noxium</name>
    <dbReference type="NCBI Taxonomy" id="2282107"/>
    <lineage>
        <taxon>Eukaryota</taxon>
        <taxon>Fungi</taxon>
        <taxon>Dikarya</taxon>
        <taxon>Basidiomycota</taxon>
        <taxon>Agaricomycotina</taxon>
        <taxon>Agaricomycetes</taxon>
        <taxon>Hymenochaetales</taxon>
        <taxon>Hymenochaetaceae</taxon>
        <taxon>Pyrrhoderma</taxon>
    </lineage>
</organism>
<feature type="region of interest" description="Disordered" evidence="2">
    <location>
        <begin position="389"/>
        <end position="428"/>
    </location>
</feature>
<feature type="region of interest" description="Disordered" evidence="2">
    <location>
        <begin position="293"/>
        <end position="357"/>
    </location>
</feature>
<feature type="compositionally biased region" description="Basic residues" evidence="2">
    <location>
        <begin position="46"/>
        <end position="55"/>
    </location>
</feature>
<dbReference type="AlphaFoldDB" id="A0A286UUE5"/>
<keyword evidence="4" id="KW-1185">Reference proteome</keyword>
<evidence type="ECO:0000256" key="1">
    <source>
        <dbReference type="SAM" id="Coils"/>
    </source>
</evidence>
<accession>A0A286UUE5</accession>
<feature type="coiled-coil region" evidence="1">
    <location>
        <begin position="254"/>
        <end position="288"/>
    </location>
</feature>
<dbReference type="EMBL" id="NBII01000001">
    <property type="protein sequence ID" value="PAV23201.1"/>
    <property type="molecule type" value="Genomic_DNA"/>
</dbReference>
<reference evidence="3 4" key="1">
    <citation type="journal article" date="2017" name="Mol. Ecol.">
        <title>Comparative and population genomic landscape of Phellinus noxius: A hypervariable fungus causing root rot in trees.</title>
        <authorList>
            <person name="Chung C.L."/>
            <person name="Lee T.J."/>
            <person name="Akiba M."/>
            <person name="Lee H.H."/>
            <person name="Kuo T.H."/>
            <person name="Liu D."/>
            <person name="Ke H.M."/>
            <person name="Yokoi T."/>
            <person name="Roa M.B."/>
            <person name="Lu M.J."/>
            <person name="Chang Y.Y."/>
            <person name="Ann P.J."/>
            <person name="Tsai J.N."/>
            <person name="Chen C.Y."/>
            <person name="Tzean S.S."/>
            <person name="Ota Y."/>
            <person name="Hattori T."/>
            <person name="Sahashi N."/>
            <person name="Liou R.F."/>
            <person name="Kikuchi T."/>
            <person name="Tsai I.J."/>
        </authorList>
    </citation>
    <scope>NUCLEOTIDE SEQUENCE [LARGE SCALE GENOMIC DNA]</scope>
    <source>
        <strain evidence="3 4">FFPRI411160</strain>
    </source>
</reference>
<feature type="compositionally biased region" description="Polar residues" evidence="2">
    <location>
        <begin position="20"/>
        <end position="45"/>
    </location>
</feature>
<feature type="compositionally biased region" description="Basic and acidic residues" evidence="2">
    <location>
        <begin position="411"/>
        <end position="421"/>
    </location>
</feature>
<feature type="compositionally biased region" description="Polar residues" evidence="2">
    <location>
        <begin position="293"/>
        <end position="312"/>
    </location>
</feature>
<proteinExistence type="predicted"/>
<feature type="compositionally biased region" description="Polar residues" evidence="2">
    <location>
        <begin position="107"/>
        <end position="117"/>
    </location>
</feature>
<evidence type="ECO:0000313" key="4">
    <source>
        <dbReference type="Proteomes" id="UP000217199"/>
    </source>
</evidence>
<dbReference type="InParanoid" id="A0A286UUE5"/>
<feature type="compositionally biased region" description="Basic and acidic residues" evidence="2">
    <location>
        <begin position="338"/>
        <end position="351"/>
    </location>
</feature>
<protein>
    <submittedName>
        <fullName evidence="3">Uncharacterized protein</fullName>
    </submittedName>
</protein>
<comment type="caution">
    <text evidence="3">The sequence shown here is derived from an EMBL/GenBank/DDBJ whole genome shotgun (WGS) entry which is preliminary data.</text>
</comment>
<gene>
    <name evidence="3" type="ORF">PNOK_0026900</name>
</gene>
<keyword evidence="1" id="KW-0175">Coiled coil</keyword>
<dbReference type="Proteomes" id="UP000217199">
    <property type="component" value="Unassembled WGS sequence"/>
</dbReference>